<feature type="transmembrane region" description="Helical" evidence="1">
    <location>
        <begin position="264"/>
        <end position="280"/>
    </location>
</feature>
<evidence type="ECO:0000256" key="1">
    <source>
        <dbReference type="SAM" id="Phobius"/>
    </source>
</evidence>
<keyword evidence="4" id="KW-1185">Reference proteome</keyword>
<keyword evidence="1" id="KW-1133">Transmembrane helix</keyword>
<keyword evidence="3" id="KW-0645">Protease</keyword>
<evidence type="ECO:0000259" key="2">
    <source>
        <dbReference type="Pfam" id="PF02517"/>
    </source>
</evidence>
<name>A0ABY5SE37_9BACL</name>
<feature type="transmembrane region" description="Helical" evidence="1">
    <location>
        <begin position="12"/>
        <end position="34"/>
    </location>
</feature>
<keyword evidence="1" id="KW-0472">Membrane</keyword>
<dbReference type="EMBL" id="CP091430">
    <property type="protein sequence ID" value="UVI31760.1"/>
    <property type="molecule type" value="Genomic_DNA"/>
</dbReference>
<proteinExistence type="predicted"/>
<feature type="transmembrane region" description="Helical" evidence="1">
    <location>
        <begin position="428"/>
        <end position="446"/>
    </location>
</feature>
<keyword evidence="3" id="KW-0482">Metalloprotease</keyword>
<feature type="transmembrane region" description="Helical" evidence="1">
    <location>
        <begin position="506"/>
        <end position="525"/>
    </location>
</feature>
<reference evidence="3" key="1">
    <citation type="submission" date="2022-01" db="EMBL/GenBank/DDBJ databases">
        <title>Paenibacillus spongiae sp. nov., isolated from marine sponge.</title>
        <authorList>
            <person name="Li Z."/>
            <person name="Zhang M."/>
        </authorList>
    </citation>
    <scope>NUCLEOTIDE SEQUENCE</scope>
    <source>
        <strain evidence="3">PHS-Z3</strain>
    </source>
</reference>
<evidence type="ECO:0000313" key="3">
    <source>
        <dbReference type="EMBL" id="UVI31760.1"/>
    </source>
</evidence>
<dbReference type="Pfam" id="PF02517">
    <property type="entry name" value="Rce1-like"/>
    <property type="match status" value="1"/>
</dbReference>
<dbReference type="Proteomes" id="UP001057877">
    <property type="component" value="Chromosome"/>
</dbReference>
<evidence type="ECO:0000313" key="4">
    <source>
        <dbReference type="Proteomes" id="UP001057877"/>
    </source>
</evidence>
<sequence length="537" mass="59519">MYLTDTQPNWKMYSWFAAICAVIYLVVQIVPVTADAFFGTSSQQVIKKSEAERAASAFTQSQFNQVPDNTHAVHQSNSLLYGYLSKQQRLSDYEKRYGAKLPTDTYQVSASLPDGSTLFVYVHMESGDVVAWNHYSEQNHIASPPDKAMDAAIAFAVSQGFAKESIQQGKKPLADGTIRLYISGQDFDEAKLQLSIRTEETSSGQTVIAGYKPAFVVPAHYEAYVTEQSKFASMLSLIGSVLLSIVLFILAIVYGVLYRRHTSFVRGLLLTGLFLAFYLVNNMNMTDGLIASFGEEPDAAGYAVVAVAITCIITVVMAAAVYFSLVAGDGLWRAMGRNLWPRMGEPGYGTHVWRSMWLGYLTAFILLGAQTIILLVLEKATGAWSTTDVTQSPYNFAAPWLLPLLAWCAAISEEAVYRFFGIGILKRWLRNTFVASLIPSVIWALGHVTYPIFPATTRLLELTIIGLAFSYVFLRYGLVTVIFAHAIFNSIMMAISLMFMGSAVNIFMGVIYIVLPIPIAAIIRYRHNRTPVREIKL</sequence>
<feature type="transmembrane region" description="Helical" evidence="1">
    <location>
        <begin position="357"/>
        <end position="377"/>
    </location>
</feature>
<gene>
    <name evidence="3" type="ORF">L1F29_08070</name>
</gene>
<dbReference type="InterPro" id="IPR003675">
    <property type="entry name" value="Rce1/LyrA-like_dom"/>
</dbReference>
<feature type="domain" description="CAAX prenyl protease 2/Lysostaphin resistance protein A-like" evidence="2">
    <location>
        <begin position="398"/>
        <end position="490"/>
    </location>
</feature>
<feature type="transmembrane region" description="Helical" evidence="1">
    <location>
        <begin position="397"/>
        <end position="416"/>
    </location>
</feature>
<protein>
    <submittedName>
        <fullName evidence="3">CPBP family intramembrane metalloprotease</fullName>
    </submittedName>
</protein>
<dbReference type="RefSeq" id="WP_258387822.1">
    <property type="nucleotide sequence ID" value="NZ_CP091430.1"/>
</dbReference>
<dbReference type="GO" id="GO:0008237">
    <property type="term" value="F:metallopeptidase activity"/>
    <property type="evidence" value="ECO:0007669"/>
    <property type="project" value="UniProtKB-KW"/>
</dbReference>
<feature type="transmembrane region" description="Helical" evidence="1">
    <location>
        <begin position="300"/>
        <end position="327"/>
    </location>
</feature>
<keyword evidence="3" id="KW-0378">Hydrolase</keyword>
<accession>A0ABY5SE37</accession>
<feature type="transmembrane region" description="Helical" evidence="1">
    <location>
        <begin position="234"/>
        <end position="257"/>
    </location>
</feature>
<keyword evidence="1" id="KW-0812">Transmembrane</keyword>
<organism evidence="3 4">
    <name type="scientific">Paenibacillus spongiae</name>
    <dbReference type="NCBI Taxonomy" id="2909671"/>
    <lineage>
        <taxon>Bacteria</taxon>
        <taxon>Bacillati</taxon>
        <taxon>Bacillota</taxon>
        <taxon>Bacilli</taxon>
        <taxon>Bacillales</taxon>
        <taxon>Paenibacillaceae</taxon>
        <taxon>Paenibacillus</taxon>
    </lineage>
</organism>